<gene>
    <name evidence="2" type="ORF">IW261DRAFT_1451426</name>
</gene>
<feature type="compositionally biased region" description="Low complexity" evidence="1">
    <location>
        <begin position="63"/>
        <end position="75"/>
    </location>
</feature>
<sequence length="321" mass="33555">MTSVSPVVTAAATNGPVSCIRRKPQFTYRSPPLSDPRSVKASIFTITPRIAPSGKLNVAGRDAPPASATASSASQSKRHPMGPPLPLYHPLGPLALSLPPLDPTIFGFPADITVDDDEGRQAPGRGKRPAAPAQGAEEEDTKSATSGTGSVAVGSAAAREVKEKASSPRKKRGGGGKRKRKDADDADATYPAKRTRQSRAQQVEEGSPMEIANTPVSEGISTPEPGLALDGNDDKSKPGRRTTRSRVQPVRRDSNASEATSVSVAASTSTTLKRDKDTIVEDKKSDAEGPEPNGDVTALEADGKRSVRSSSKEEGEISEDT</sequence>
<keyword evidence="3" id="KW-1185">Reference proteome</keyword>
<evidence type="ECO:0000256" key="1">
    <source>
        <dbReference type="SAM" id="MobiDB-lite"/>
    </source>
</evidence>
<dbReference type="Proteomes" id="UP001175227">
    <property type="component" value="Unassembled WGS sequence"/>
</dbReference>
<protein>
    <submittedName>
        <fullName evidence="2">Uncharacterized protein</fullName>
    </submittedName>
</protein>
<feature type="compositionally biased region" description="Basic and acidic residues" evidence="1">
    <location>
        <begin position="272"/>
        <end position="287"/>
    </location>
</feature>
<reference evidence="2" key="1">
    <citation type="submission" date="2023-06" db="EMBL/GenBank/DDBJ databases">
        <authorList>
            <consortium name="Lawrence Berkeley National Laboratory"/>
            <person name="Ahrendt S."/>
            <person name="Sahu N."/>
            <person name="Indic B."/>
            <person name="Wong-Bajracharya J."/>
            <person name="Merenyi Z."/>
            <person name="Ke H.-M."/>
            <person name="Monk M."/>
            <person name="Kocsube S."/>
            <person name="Drula E."/>
            <person name="Lipzen A."/>
            <person name="Balint B."/>
            <person name="Henrissat B."/>
            <person name="Andreopoulos B."/>
            <person name="Martin F.M."/>
            <person name="Harder C.B."/>
            <person name="Rigling D."/>
            <person name="Ford K.L."/>
            <person name="Foster G.D."/>
            <person name="Pangilinan J."/>
            <person name="Papanicolaou A."/>
            <person name="Barry K."/>
            <person name="LaButti K."/>
            <person name="Viragh M."/>
            <person name="Koriabine M."/>
            <person name="Yan M."/>
            <person name="Riley R."/>
            <person name="Champramary S."/>
            <person name="Plett K.L."/>
            <person name="Tsai I.J."/>
            <person name="Slot J."/>
            <person name="Sipos G."/>
            <person name="Plett J."/>
            <person name="Nagy L.G."/>
            <person name="Grigoriev I.V."/>
        </authorList>
    </citation>
    <scope>NUCLEOTIDE SEQUENCE</scope>
    <source>
        <strain evidence="2">ICMP 16352</strain>
    </source>
</reference>
<feature type="compositionally biased region" description="Basic residues" evidence="1">
    <location>
        <begin position="167"/>
        <end position="180"/>
    </location>
</feature>
<dbReference type="EMBL" id="JAUEPR010000004">
    <property type="protein sequence ID" value="KAK0485667.1"/>
    <property type="molecule type" value="Genomic_DNA"/>
</dbReference>
<feature type="region of interest" description="Disordered" evidence="1">
    <location>
        <begin position="53"/>
        <end position="96"/>
    </location>
</feature>
<dbReference type="AlphaFoldDB" id="A0AA39UDY1"/>
<name>A0AA39UDY1_9AGAR</name>
<evidence type="ECO:0000313" key="3">
    <source>
        <dbReference type="Proteomes" id="UP001175227"/>
    </source>
</evidence>
<proteinExistence type="predicted"/>
<accession>A0AA39UDY1</accession>
<feature type="compositionally biased region" description="Low complexity" evidence="1">
    <location>
        <begin position="143"/>
        <end position="158"/>
    </location>
</feature>
<comment type="caution">
    <text evidence="2">The sequence shown here is derived from an EMBL/GenBank/DDBJ whole genome shotgun (WGS) entry which is preliminary data.</text>
</comment>
<feature type="compositionally biased region" description="Basic and acidic residues" evidence="1">
    <location>
        <begin position="301"/>
        <end position="315"/>
    </location>
</feature>
<organism evidence="2 3">
    <name type="scientific">Armillaria novae-zelandiae</name>
    <dbReference type="NCBI Taxonomy" id="153914"/>
    <lineage>
        <taxon>Eukaryota</taxon>
        <taxon>Fungi</taxon>
        <taxon>Dikarya</taxon>
        <taxon>Basidiomycota</taxon>
        <taxon>Agaricomycotina</taxon>
        <taxon>Agaricomycetes</taxon>
        <taxon>Agaricomycetidae</taxon>
        <taxon>Agaricales</taxon>
        <taxon>Marasmiineae</taxon>
        <taxon>Physalacriaceae</taxon>
        <taxon>Armillaria</taxon>
    </lineage>
</organism>
<feature type="compositionally biased region" description="Low complexity" evidence="1">
    <location>
        <begin position="256"/>
        <end position="271"/>
    </location>
</feature>
<feature type="region of interest" description="Disordered" evidence="1">
    <location>
        <begin position="108"/>
        <end position="321"/>
    </location>
</feature>
<feature type="compositionally biased region" description="Low complexity" evidence="1">
    <location>
        <begin position="121"/>
        <end position="135"/>
    </location>
</feature>
<evidence type="ECO:0000313" key="2">
    <source>
        <dbReference type="EMBL" id="KAK0485667.1"/>
    </source>
</evidence>